<feature type="chain" id="PRO_5046460411" description="Nephrocystin 3-like N-terminal domain-containing protein" evidence="2">
    <location>
        <begin position="24"/>
        <end position="846"/>
    </location>
</feature>
<dbReference type="PANTHER" id="PTHR10039:SF15">
    <property type="entry name" value="NACHT DOMAIN-CONTAINING PROTEIN"/>
    <property type="match status" value="1"/>
</dbReference>
<keyword evidence="5" id="KW-1185">Reference proteome</keyword>
<evidence type="ECO:0000259" key="3">
    <source>
        <dbReference type="Pfam" id="PF24883"/>
    </source>
</evidence>
<reference evidence="4 5" key="1">
    <citation type="submission" date="2024-02" db="EMBL/GenBank/DDBJ databases">
        <title>De novo assembly and annotation of 12 fungi associated with fruit tree decline syndrome in Ontario, Canada.</title>
        <authorList>
            <person name="Sulman M."/>
            <person name="Ellouze W."/>
            <person name="Ilyukhin E."/>
        </authorList>
    </citation>
    <scope>NUCLEOTIDE SEQUENCE [LARGE SCALE GENOMIC DNA]</scope>
    <source>
        <strain evidence="4 5">M42-189</strain>
    </source>
</reference>
<feature type="domain" description="Nephrocystin 3-like N-terminal" evidence="3">
    <location>
        <begin position="253"/>
        <end position="407"/>
    </location>
</feature>
<proteinExistence type="predicted"/>
<feature type="signal peptide" evidence="2">
    <location>
        <begin position="1"/>
        <end position="23"/>
    </location>
</feature>
<evidence type="ECO:0000256" key="2">
    <source>
        <dbReference type="SAM" id="SignalP"/>
    </source>
</evidence>
<dbReference type="EMBL" id="JAKJXO020000017">
    <property type="protein sequence ID" value="KAL1594508.1"/>
    <property type="molecule type" value="Genomic_DNA"/>
</dbReference>
<protein>
    <recommendedName>
        <fullName evidence="3">Nephrocystin 3-like N-terminal domain-containing protein</fullName>
    </recommendedName>
</protein>
<dbReference type="Proteomes" id="UP001521785">
    <property type="component" value="Unassembled WGS sequence"/>
</dbReference>
<keyword evidence="1" id="KW-0677">Repeat</keyword>
<dbReference type="InterPro" id="IPR027417">
    <property type="entry name" value="P-loop_NTPase"/>
</dbReference>
<evidence type="ECO:0000256" key="1">
    <source>
        <dbReference type="ARBA" id="ARBA00022737"/>
    </source>
</evidence>
<dbReference type="Gene3D" id="3.40.50.300">
    <property type="entry name" value="P-loop containing nucleotide triphosphate hydrolases"/>
    <property type="match status" value="1"/>
</dbReference>
<comment type="caution">
    <text evidence="4">The sequence shown here is derived from an EMBL/GenBank/DDBJ whole genome shotgun (WGS) entry which is preliminary data.</text>
</comment>
<name>A0ABR3QQZ6_9PLEO</name>
<dbReference type="InterPro" id="IPR056884">
    <property type="entry name" value="NPHP3-like_N"/>
</dbReference>
<evidence type="ECO:0000313" key="5">
    <source>
        <dbReference type="Proteomes" id="UP001521785"/>
    </source>
</evidence>
<dbReference type="PANTHER" id="PTHR10039">
    <property type="entry name" value="AMELOGENIN"/>
    <property type="match status" value="1"/>
</dbReference>
<dbReference type="SUPFAM" id="SSF52540">
    <property type="entry name" value="P-loop containing nucleoside triphosphate hydrolases"/>
    <property type="match status" value="1"/>
</dbReference>
<dbReference type="Pfam" id="PF24883">
    <property type="entry name" value="NPHP3_N"/>
    <property type="match status" value="1"/>
</dbReference>
<accession>A0ABR3QQZ6</accession>
<keyword evidence="2" id="KW-0732">Signal</keyword>
<organism evidence="4 5">
    <name type="scientific">Paraconiothyrium brasiliense</name>
    <dbReference type="NCBI Taxonomy" id="300254"/>
    <lineage>
        <taxon>Eukaryota</taxon>
        <taxon>Fungi</taxon>
        <taxon>Dikarya</taxon>
        <taxon>Ascomycota</taxon>
        <taxon>Pezizomycotina</taxon>
        <taxon>Dothideomycetes</taxon>
        <taxon>Pleosporomycetidae</taxon>
        <taxon>Pleosporales</taxon>
        <taxon>Massarineae</taxon>
        <taxon>Didymosphaeriaceae</taxon>
        <taxon>Paraconiothyrium</taxon>
    </lineage>
</organism>
<evidence type="ECO:0000313" key="4">
    <source>
        <dbReference type="EMBL" id="KAL1594508.1"/>
    </source>
</evidence>
<sequence>MDPLSIAASVAGLLSLALQLVELGTKCSSRFLKAQLYEFVFELNALSDVLKRLKGFLDDPTTALTFSRISVFVSTNTRCKILLEELLAKLQKTIQEPNKVKKAVDRVLWPFNEKEHRISMQKIHRYTQIFTFALTIEGCSLLSQSVREVTVALQEQEKKLKETKKLCGSIPNLISQIEQSLDQISSIQALVYALPDHSRELSVISDDISLLKSTATRQQQQIDESQRSKVLSWLSPATFEAKQRQLQERHEPGTGAWFLRHDTFIQWKSERGSTLWCAGIPGAGKTFMASLIIETLRQSGYSVAFVFADYKEHMSNTKVNLISSLTRQLASQNQRNMDAAYSRYTKRLEQSSADDADPLTFEEHSEILQDISTNSDRIFVIVDAVDELPNTDEVRGSGGRAELLNALAQLHNVSKLFTTRPHIDAASFFPDFLQLDIAAKDQDLRTFLKARMSAAHRLSRILAKDRYLENQIIQTITSKSSGMFLLAQLQIEEVKTALSVRQVRAVLESLSGHLSDMYEKTIDRIKSQSSIEAKLGLRAISWIANVKRPLAMSEFVHAISLEQDDDHVDSSSLIDIQFIFETCGGLVQLQPASFELGFFHGAFTHEESVGFVHYTIQEYLDSCNLSAVNAVHADIANTSLSYLCLRDFRQRTRVSRSLYPFLAYAAPFWPAHAEAAGDLLRWDLVELLINETRPHLGRNWLDVALHEQLGPSSNIPLGFAGAAVAIHGAHSILRFMLDKGLRVDVRFRTVLNPVKLALSCLPRHEDCIKLLMHSVSAREENLVRDWLANLLEQILYASRYTKHADDQLRSFLSDESSLPSQHTHKVFEAAIVQPNQDKKLFEVLKT</sequence>
<gene>
    <name evidence="4" type="ORF">SLS60_010268</name>
</gene>